<feature type="transmembrane region" description="Helical" evidence="1">
    <location>
        <begin position="353"/>
        <end position="371"/>
    </location>
</feature>
<feature type="transmembrane region" description="Helical" evidence="1">
    <location>
        <begin position="263"/>
        <end position="281"/>
    </location>
</feature>
<dbReference type="Proteomes" id="UP000292886">
    <property type="component" value="Chromosome"/>
</dbReference>
<feature type="transmembrane region" description="Helical" evidence="1">
    <location>
        <begin position="186"/>
        <end position="211"/>
    </location>
</feature>
<reference evidence="3" key="1">
    <citation type="submission" date="2019-03" db="EMBL/GenBank/DDBJ databases">
        <title>Weissella sp. 26KH-42 Genome sequencing.</title>
        <authorList>
            <person name="Heo J."/>
            <person name="Kim S.-J."/>
            <person name="Kim J.-S."/>
            <person name="Hong S.-B."/>
            <person name="Kwon S.-W."/>
        </authorList>
    </citation>
    <scope>NUCLEOTIDE SEQUENCE [LARGE SCALE GENOMIC DNA]</scope>
    <source>
        <strain evidence="3">26KH-42</strain>
    </source>
</reference>
<dbReference type="EMBL" id="CP037940">
    <property type="protein sequence ID" value="QBO36648.1"/>
    <property type="molecule type" value="Genomic_DNA"/>
</dbReference>
<protein>
    <submittedName>
        <fullName evidence="2">AbrB/MazE/SpoVT family DNA-binding domain-containing protein</fullName>
    </submittedName>
</protein>
<dbReference type="GO" id="GO:0003677">
    <property type="term" value="F:DNA binding"/>
    <property type="evidence" value="ECO:0007669"/>
    <property type="project" value="UniProtKB-KW"/>
</dbReference>
<keyword evidence="3" id="KW-1185">Reference proteome</keyword>
<name>A0A4P6YV21_9LACO</name>
<gene>
    <name evidence="2" type="ORF">EQG49_09280</name>
</gene>
<evidence type="ECO:0000256" key="1">
    <source>
        <dbReference type="SAM" id="Phobius"/>
    </source>
</evidence>
<feature type="transmembrane region" description="Helical" evidence="1">
    <location>
        <begin position="126"/>
        <end position="150"/>
    </location>
</feature>
<dbReference type="OrthoDB" id="2329326at2"/>
<dbReference type="KEGG" id="wei:EQG49_09280"/>
<feature type="transmembrane region" description="Helical" evidence="1">
    <location>
        <begin position="51"/>
        <end position="74"/>
    </location>
</feature>
<evidence type="ECO:0000313" key="2">
    <source>
        <dbReference type="EMBL" id="QBO36648.1"/>
    </source>
</evidence>
<accession>A0A4P6YV21</accession>
<dbReference type="AlphaFoldDB" id="A0A4P6YV21"/>
<feature type="transmembrane region" description="Helical" evidence="1">
    <location>
        <begin position="296"/>
        <end position="315"/>
    </location>
</feature>
<evidence type="ECO:0000313" key="3">
    <source>
        <dbReference type="Proteomes" id="UP000292886"/>
    </source>
</evidence>
<keyword evidence="2" id="KW-0238">DNA-binding</keyword>
<feature type="transmembrane region" description="Helical" evidence="1">
    <location>
        <begin position="327"/>
        <end position="347"/>
    </location>
</feature>
<keyword evidence="1" id="KW-0472">Membrane</keyword>
<keyword evidence="1" id="KW-0812">Transmembrane</keyword>
<proteinExistence type="predicted"/>
<feature type="transmembrane region" description="Helical" evidence="1">
    <location>
        <begin position="231"/>
        <end position="251"/>
    </location>
</feature>
<organism evidence="2 3">
    <name type="scientific">Periweissella cryptocerci</name>
    <dbReference type="NCBI Taxonomy" id="2506420"/>
    <lineage>
        <taxon>Bacteria</taxon>
        <taxon>Bacillati</taxon>
        <taxon>Bacillota</taxon>
        <taxon>Bacilli</taxon>
        <taxon>Lactobacillales</taxon>
        <taxon>Lactobacillaceae</taxon>
        <taxon>Periweissella</taxon>
    </lineage>
</organism>
<sequence length="389" mass="43836">MDDKHITLPPEIINQLDIDPHKPVQLTVNDNKLQLNQNPDPREKQSMSLRYFITPTILATILFFIRFTLAGQSLVPLTGNNSLENMTFLLGTLTGFIVFSIIFISQKRRRRNTTVEKIYWRNFPTIAIAFGSMLFLVLIGTFELLGTLFVGANFDVYTATILFFIFVAIINYTMINLALSITPSLIINLLMTVIIGGMTLAMISNSSLKWWHRNFSFLGTTDANKSWEFNLTLVLSALLMIALIDYLFVAIHQAHYKSLRLTTLRVLLTLTATSFGAVGLIPNNGDGIMHILHDQSARILVLFIIALIIGLRWLIPNISREFLQVSYAIAIGLIIALILFLFVGYFSLTSFELISASMSIGWILLLLQTLLKFTVNTEKTYTITIEASK</sequence>
<keyword evidence="1" id="KW-1133">Transmembrane helix</keyword>
<dbReference type="RefSeq" id="WP_133363725.1">
    <property type="nucleotide sequence ID" value="NZ_CP037940.1"/>
</dbReference>
<feature type="transmembrane region" description="Helical" evidence="1">
    <location>
        <begin position="86"/>
        <end position="105"/>
    </location>
</feature>
<feature type="transmembrane region" description="Helical" evidence="1">
    <location>
        <begin position="156"/>
        <end position="179"/>
    </location>
</feature>